<dbReference type="Pfam" id="PF07690">
    <property type="entry name" value="MFS_1"/>
    <property type="match status" value="1"/>
</dbReference>
<dbReference type="PANTHER" id="PTHR23530:SF1">
    <property type="entry name" value="PERMEASE, MAJOR FACILITATOR SUPERFAMILY-RELATED"/>
    <property type="match status" value="1"/>
</dbReference>
<feature type="transmembrane region" description="Helical" evidence="1">
    <location>
        <begin position="282"/>
        <end position="301"/>
    </location>
</feature>
<dbReference type="SUPFAM" id="SSF103473">
    <property type="entry name" value="MFS general substrate transporter"/>
    <property type="match status" value="1"/>
</dbReference>
<keyword evidence="1" id="KW-0812">Transmembrane</keyword>
<accession>A0A9Y1BQK7</accession>
<evidence type="ECO:0000313" key="2">
    <source>
        <dbReference type="EMBL" id="UJG43426.1"/>
    </source>
</evidence>
<dbReference type="Proteomes" id="UP001200513">
    <property type="component" value="Chromosome"/>
</dbReference>
<dbReference type="AlphaFoldDB" id="A0A9Y1BQK7"/>
<dbReference type="EMBL" id="CP084167">
    <property type="protein sequence ID" value="UJG43426.1"/>
    <property type="molecule type" value="Genomic_DNA"/>
</dbReference>
<sequence>MNKKDEERKIQKKILKEPIMIKFRLYGFFKNLKFYEPYILLLLLAWGLNLFQIGLLLLIQEIITYVFEIPSGIIADKFGKKNELMLCFLFYIASFIVYFFALGNLIHSFAFLAIGPLLFGMGEAFRSGTHKAMILYWMDENNYSKFKSFVYGTTRSWSLIGSTLNGILSIFLVIFAPEPRYVFPFAIVPYLADLILIATYPSYMNKKNLQEGKSIFSEFVSGFRDLFVSLKNRDLRRGIISSSSYDAVYKSIKDYIQPIVKVFIAVMIINLGLSSIDISEDNLVRIILGVLYSSFYLLSSISSRNAFKIKNLFKSSRKTMDIIYYSFSIVLILSAAFIWLQLPIVVVFLYLIIYVFANARRPIVIDYLGSIMKKEQRATILSAESQLKSIIVLAIAPLFGYIADYSIPLLFIIISIALAAINLLFLSENSLILSFKWRKQEEKA</sequence>
<feature type="transmembrane region" description="Helical" evidence="1">
    <location>
        <begin position="409"/>
        <end position="426"/>
    </location>
</feature>
<feature type="transmembrane region" description="Helical" evidence="1">
    <location>
        <begin position="322"/>
        <end position="340"/>
    </location>
</feature>
<reference evidence="2" key="1">
    <citation type="journal article" date="2022" name="Nat. Microbiol.">
        <title>Unique mobile elements and scalable gene flow at the prokaryote-eukaryote boundary revealed by circularized Asgard archaea genomes.</title>
        <authorList>
            <person name="Wu F."/>
            <person name="Speth D.R."/>
            <person name="Philosof A."/>
            <person name="Cremiere A."/>
            <person name="Narayanan A."/>
            <person name="Barco R.A."/>
            <person name="Connon S.A."/>
            <person name="Amend J.P."/>
            <person name="Antoshechkin I.A."/>
            <person name="Orphan V.J."/>
        </authorList>
    </citation>
    <scope>NUCLEOTIDE SEQUENCE</scope>
    <source>
        <strain evidence="2">PR6</strain>
    </source>
</reference>
<feature type="transmembrane region" description="Helical" evidence="1">
    <location>
        <begin position="346"/>
        <end position="364"/>
    </location>
</feature>
<evidence type="ECO:0000256" key="1">
    <source>
        <dbReference type="SAM" id="Phobius"/>
    </source>
</evidence>
<protein>
    <submittedName>
        <fullName evidence="2">MFS transporter</fullName>
    </submittedName>
</protein>
<dbReference type="InterPro" id="IPR053160">
    <property type="entry name" value="MFS_DHA3_Transporter"/>
</dbReference>
<feature type="transmembrane region" description="Helical" evidence="1">
    <location>
        <begin position="385"/>
        <end position="403"/>
    </location>
</feature>
<dbReference type="CDD" id="cd06174">
    <property type="entry name" value="MFS"/>
    <property type="match status" value="1"/>
</dbReference>
<feature type="transmembrane region" description="Helical" evidence="1">
    <location>
        <begin position="84"/>
        <end position="102"/>
    </location>
</feature>
<keyword evidence="1" id="KW-1133">Transmembrane helix</keyword>
<organism evidence="2">
    <name type="scientific">Candidatus Heimdallarchaeum endolithica</name>
    <dbReference type="NCBI Taxonomy" id="2876572"/>
    <lineage>
        <taxon>Archaea</taxon>
        <taxon>Promethearchaeati</taxon>
        <taxon>Candidatus Heimdallarchaeota</taxon>
        <taxon>Candidatus Heimdallarchaeia (ex Rinke et al. 2021) (nom. nud.)</taxon>
        <taxon>Candidatus Heimdallarchaeales</taxon>
        <taxon>Candidatus Heimdallarchaeaceae</taxon>
        <taxon>Candidatus Heimdallarchaeum</taxon>
    </lineage>
</organism>
<dbReference type="InterPro" id="IPR011701">
    <property type="entry name" value="MFS"/>
</dbReference>
<dbReference type="Gene3D" id="1.20.1250.20">
    <property type="entry name" value="MFS general substrate transporter like domains"/>
    <property type="match status" value="1"/>
</dbReference>
<name>A0A9Y1BQK7_9ARCH</name>
<gene>
    <name evidence="2" type="ORF">K9W46_13785</name>
</gene>
<proteinExistence type="predicted"/>
<feature type="transmembrane region" description="Helical" evidence="1">
    <location>
        <begin position="182"/>
        <end position="203"/>
    </location>
</feature>
<feature type="transmembrane region" description="Helical" evidence="1">
    <location>
        <begin position="259"/>
        <end position="276"/>
    </location>
</feature>
<dbReference type="GO" id="GO:0022857">
    <property type="term" value="F:transmembrane transporter activity"/>
    <property type="evidence" value="ECO:0007669"/>
    <property type="project" value="InterPro"/>
</dbReference>
<dbReference type="InterPro" id="IPR036259">
    <property type="entry name" value="MFS_trans_sf"/>
</dbReference>
<feature type="transmembrane region" description="Helical" evidence="1">
    <location>
        <begin position="108"/>
        <end position="125"/>
    </location>
</feature>
<keyword evidence="1" id="KW-0472">Membrane</keyword>
<feature type="transmembrane region" description="Helical" evidence="1">
    <location>
        <begin position="157"/>
        <end position="176"/>
    </location>
</feature>
<dbReference type="PANTHER" id="PTHR23530">
    <property type="entry name" value="TRANSPORT PROTEIN-RELATED"/>
    <property type="match status" value="1"/>
</dbReference>
<feature type="transmembrane region" description="Helical" evidence="1">
    <location>
        <begin position="38"/>
        <end position="63"/>
    </location>
</feature>